<organism evidence="4 5">
    <name type="scientific">Terrilactibacillus laevilacticus</name>
    <dbReference type="NCBI Taxonomy" id="1380157"/>
    <lineage>
        <taxon>Bacteria</taxon>
        <taxon>Bacillati</taxon>
        <taxon>Bacillota</taxon>
        <taxon>Bacilli</taxon>
        <taxon>Bacillales</taxon>
        <taxon>Bacillaceae</taxon>
        <taxon>Terrilactibacillus</taxon>
    </lineage>
</organism>
<dbReference type="InterPro" id="IPR012893">
    <property type="entry name" value="HipA-like_C"/>
</dbReference>
<keyword evidence="2" id="KW-0418">Kinase</keyword>
<feature type="domain" description="HipA-like C-terminal" evidence="3">
    <location>
        <begin position="37"/>
        <end position="190"/>
    </location>
</feature>
<dbReference type="Gene3D" id="1.10.1070.20">
    <property type="match status" value="1"/>
</dbReference>
<comment type="caution">
    <text evidence="4">The sequence shown here is derived from an EMBL/GenBank/DDBJ whole genome shotgun (WGS) entry which is preliminary data.</text>
</comment>
<evidence type="ECO:0000256" key="1">
    <source>
        <dbReference type="ARBA" id="ARBA00022679"/>
    </source>
</evidence>
<protein>
    <submittedName>
        <fullName evidence="4">HipA domain-containing protein</fullName>
    </submittedName>
</protein>
<dbReference type="Pfam" id="PF07804">
    <property type="entry name" value="HipA_C"/>
    <property type="match status" value="1"/>
</dbReference>
<evidence type="ECO:0000313" key="5">
    <source>
        <dbReference type="Proteomes" id="UP001597458"/>
    </source>
</evidence>
<evidence type="ECO:0000256" key="2">
    <source>
        <dbReference type="ARBA" id="ARBA00022777"/>
    </source>
</evidence>
<evidence type="ECO:0000259" key="3">
    <source>
        <dbReference type="Pfam" id="PF07804"/>
    </source>
</evidence>
<reference evidence="5" key="1">
    <citation type="journal article" date="2019" name="Int. J. Syst. Evol. Microbiol.">
        <title>The Global Catalogue of Microorganisms (GCM) 10K type strain sequencing project: providing services to taxonomists for standard genome sequencing and annotation.</title>
        <authorList>
            <consortium name="The Broad Institute Genomics Platform"/>
            <consortium name="The Broad Institute Genome Sequencing Center for Infectious Disease"/>
            <person name="Wu L."/>
            <person name="Ma J."/>
        </authorList>
    </citation>
    <scope>NUCLEOTIDE SEQUENCE [LARGE SCALE GENOMIC DNA]</scope>
    <source>
        <strain evidence="5">TISTR 2241</strain>
    </source>
</reference>
<proteinExistence type="predicted"/>
<gene>
    <name evidence="4" type="ORF">ACFSTF_02255</name>
</gene>
<keyword evidence="1" id="KW-0808">Transferase</keyword>
<dbReference type="RefSeq" id="WP_246092812.1">
    <property type="nucleotide sequence ID" value="NZ_JBHUMR010000007.1"/>
</dbReference>
<accession>A0ABW5PLU1</accession>
<keyword evidence="5" id="KW-1185">Reference proteome</keyword>
<name>A0ABW5PLU1_9BACI</name>
<dbReference type="Proteomes" id="UP001597458">
    <property type="component" value="Unassembled WGS sequence"/>
</dbReference>
<dbReference type="EMBL" id="JBHUMR010000007">
    <property type="protein sequence ID" value="MFD2616134.1"/>
    <property type="molecule type" value="Genomic_DNA"/>
</dbReference>
<sequence length="300" mass="35246">MTTEWWLIIISAKNFKKDGKMGLIDVTNWNIDERKQVSGTRAKYWLIHPETEQRFLFKIPKENTGEAWAEKIASEVGKAMGLSIMDVNLAKRDNTVAILAANFIDKQEELFEGGDLFFNVADDFDRYNLKYYDIFNIMKVLSEFKLERDFIKIPVFDAFIGNQDRHCDNWGIIYGRDGYRLAPIYDSGASLGFQLKEDRINLMFKDINMFKAFSNRSFSLIGLPDKKKPRYLDLLTVIRKYYPTEVQEALHLLNIIDEDLLEGIMKSIPEEVMSLTYKMWVKKLLFYRKNWLLSWYKGSV</sequence>
<evidence type="ECO:0000313" key="4">
    <source>
        <dbReference type="EMBL" id="MFD2616134.1"/>
    </source>
</evidence>